<gene>
    <name evidence="2" type="ORF">GCM10025867_03150</name>
</gene>
<dbReference type="SUPFAM" id="SSF109854">
    <property type="entry name" value="DinB/YfiT-like putative metalloenzymes"/>
    <property type="match status" value="1"/>
</dbReference>
<dbReference type="RefSeq" id="WP_286345120.1">
    <property type="nucleotide sequence ID" value="NZ_AP027732.1"/>
</dbReference>
<evidence type="ECO:0000259" key="1">
    <source>
        <dbReference type="Pfam" id="PF12867"/>
    </source>
</evidence>
<proteinExistence type="predicted"/>
<dbReference type="InterPro" id="IPR034660">
    <property type="entry name" value="DinB/YfiT-like"/>
</dbReference>
<sequence>MTPAELLIESFTRIPSIIDRATADLDAQQLSARPGPGTNTIAWLVWHTARGQDVQIADLQGSDEVWTTDGWYDRFELPFGPDEMGYGMSAGDVARVVATADLLTGYLDAVTARTRGYLEGLTEADLDDVVDPGWNPPVTRGVRLVSIVDDCVQHAGQASYARGILDRL</sequence>
<protein>
    <recommendedName>
        <fullName evidence="1">DinB-like domain-containing protein</fullName>
    </recommendedName>
</protein>
<dbReference type="EMBL" id="AP027732">
    <property type="protein sequence ID" value="BDZ48074.1"/>
    <property type="molecule type" value="Genomic_DNA"/>
</dbReference>
<dbReference type="Proteomes" id="UP001321486">
    <property type="component" value="Chromosome"/>
</dbReference>
<reference evidence="3" key="1">
    <citation type="journal article" date="2019" name="Int. J. Syst. Evol. Microbiol.">
        <title>The Global Catalogue of Microorganisms (GCM) 10K type strain sequencing project: providing services to taxonomists for standard genome sequencing and annotation.</title>
        <authorList>
            <consortium name="The Broad Institute Genomics Platform"/>
            <consortium name="The Broad Institute Genome Sequencing Center for Infectious Disease"/>
            <person name="Wu L."/>
            <person name="Ma J."/>
        </authorList>
    </citation>
    <scope>NUCLEOTIDE SEQUENCE [LARGE SCALE GENOMIC DNA]</scope>
    <source>
        <strain evidence="3">NBRC 108728</strain>
    </source>
</reference>
<accession>A0ABM8GI99</accession>
<evidence type="ECO:0000313" key="2">
    <source>
        <dbReference type="EMBL" id="BDZ48074.1"/>
    </source>
</evidence>
<dbReference type="InterPro" id="IPR024775">
    <property type="entry name" value="DinB-like"/>
</dbReference>
<dbReference type="NCBIfam" id="NF047843">
    <property type="entry name" value="MST_Rv0443"/>
    <property type="match status" value="1"/>
</dbReference>
<name>A0ABM8GI99_9MICO</name>
<keyword evidence="3" id="KW-1185">Reference proteome</keyword>
<evidence type="ECO:0000313" key="3">
    <source>
        <dbReference type="Proteomes" id="UP001321486"/>
    </source>
</evidence>
<dbReference type="Gene3D" id="1.20.120.450">
    <property type="entry name" value="dinb family like domain"/>
    <property type="match status" value="1"/>
</dbReference>
<dbReference type="Pfam" id="PF12867">
    <property type="entry name" value="DinB_2"/>
    <property type="match status" value="1"/>
</dbReference>
<feature type="domain" description="DinB-like" evidence="1">
    <location>
        <begin position="14"/>
        <end position="158"/>
    </location>
</feature>
<organism evidence="2 3">
    <name type="scientific">Frondihabitans sucicola</name>
    <dbReference type="NCBI Taxonomy" id="1268041"/>
    <lineage>
        <taxon>Bacteria</taxon>
        <taxon>Bacillati</taxon>
        <taxon>Actinomycetota</taxon>
        <taxon>Actinomycetes</taxon>
        <taxon>Micrococcales</taxon>
        <taxon>Microbacteriaceae</taxon>
        <taxon>Frondihabitans</taxon>
    </lineage>
</organism>